<comment type="caution">
    <text evidence="1">The sequence shown here is derived from an EMBL/GenBank/DDBJ whole genome shotgun (WGS) entry which is preliminary data.</text>
</comment>
<evidence type="ECO:0000313" key="1">
    <source>
        <dbReference type="EMBL" id="KAJ8043105.1"/>
    </source>
</evidence>
<accession>A0A9Q1CDT4</accession>
<dbReference type="AlphaFoldDB" id="A0A9Q1CDT4"/>
<sequence length="72" mass="8239">MSVKKTIRARKLRATTIEEFPSDIRLPRLCTDPAVDVCDLVDQYSNKLFLLLDGHAPSYLKTVVLCFHQPCF</sequence>
<organism evidence="1 2">
    <name type="scientific">Holothuria leucospilota</name>
    <name type="common">Black long sea cucumber</name>
    <name type="synonym">Mertensiothuria leucospilota</name>
    <dbReference type="NCBI Taxonomy" id="206669"/>
    <lineage>
        <taxon>Eukaryota</taxon>
        <taxon>Metazoa</taxon>
        <taxon>Echinodermata</taxon>
        <taxon>Eleutherozoa</taxon>
        <taxon>Echinozoa</taxon>
        <taxon>Holothuroidea</taxon>
        <taxon>Aspidochirotacea</taxon>
        <taxon>Aspidochirotida</taxon>
        <taxon>Holothuriidae</taxon>
        <taxon>Holothuria</taxon>
    </lineage>
</organism>
<protein>
    <submittedName>
        <fullName evidence="1">Uncharacterized protein</fullName>
    </submittedName>
</protein>
<reference evidence="1" key="1">
    <citation type="submission" date="2021-10" db="EMBL/GenBank/DDBJ databases">
        <title>Tropical sea cucumber genome reveals ecological adaptation and Cuvierian tubules defense mechanism.</title>
        <authorList>
            <person name="Chen T."/>
        </authorList>
    </citation>
    <scope>NUCLEOTIDE SEQUENCE</scope>
    <source>
        <strain evidence="1">Nanhai2018</strain>
        <tissue evidence="1">Muscle</tissue>
    </source>
</reference>
<gene>
    <name evidence="1" type="ORF">HOLleu_10064</name>
</gene>
<keyword evidence="2" id="KW-1185">Reference proteome</keyword>
<dbReference type="Proteomes" id="UP001152320">
    <property type="component" value="Chromosome 4"/>
</dbReference>
<proteinExistence type="predicted"/>
<name>A0A9Q1CDT4_HOLLE</name>
<evidence type="ECO:0000313" key="2">
    <source>
        <dbReference type="Proteomes" id="UP001152320"/>
    </source>
</evidence>
<dbReference type="OrthoDB" id="10578201at2759"/>
<dbReference type="EMBL" id="JAIZAY010000004">
    <property type="protein sequence ID" value="KAJ8043105.1"/>
    <property type="molecule type" value="Genomic_DNA"/>
</dbReference>